<dbReference type="PROSITE" id="PS50280">
    <property type="entry name" value="SET"/>
    <property type="match status" value="1"/>
</dbReference>
<keyword evidence="7" id="KW-0862">Zinc</keyword>
<evidence type="ECO:0000256" key="4">
    <source>
        <dbReference type="ARBA" id="ARBA00022679"/>
    </source>
</evidence>
<evidence type="ECO:0000256" key="8">
    <source>
        <dbReference type="SAM" id="MobiDB-lite"/>
    </source>
</evidence>
<dbReference type="AlphaFoldDB" id="G0MDB2"/>
<dbReference type="PANTHER" id="PTHR46223">
    <property type="entry name" value="HISTONE-LYSINE N-METHYLTRANSFERASE SUV39H"/>
    <property type="match status" value="1"/>
</dbReference>
<dbReference type="PANTHER" id="PTHR46223:SF3">
    <property type="entry name" value="HISTONE-LYSINE N-METHYLTRANSFERASE SET-23"/>
    <property type="match status" value="1"/>
</dbReference>
<proteinExistence type="predicted"/>
<dbReference type="GO" id="GO:0032259">
    <property type="term" value="P:methylation"/>
    <property type="evidence" value="ECO:0007669"/>
    <property type="project" value="UniProtKB-KW"/>
</dbReference>
<evidence type="ECO:0000256" key="3">
    <source>
        <dbReference type="ARBA" id="ARBA00022603"/>
    </source>
</evidence>
<dbReference type="SMART" id="SM00317">
    <property type="entry name" value="SET"/>
    <property type="match status" value="1"/>
</dbReference>
<dbReference type="OrthoDB" id="5846691at2759"/>
<gene>
    <name evidence="10" type="ORF">CAEBREN_17958</name>
</gene>
<dbReference type="Gene3D" id="2.170.270.10">
    <property type="entry name" value="SET domain"/>
    <property type="match status" value="1"/>
</dbReference>
<feature type="region of interest" description="Disordered" evidence="8">
    <location>
        <begin position="1"/>
        <end position="33"/>
    </location>
</feature>
<dbReference type="InterPro" id="IPR001214">
    <property type="entry name" value="SET_dom"/>
</dbReference>
<dbReference type="InterPro" id="IPR050973">
    <property type="entry name" value="H3K9_Histone-Lys_N-MTase"/>
</dbReference>
<dbReference type="GO" id="GO:0046872">
    <property type="term" value="F:metal ion binding"/>
    <property type="evidence" value="ECO:0007669"/>
    <property type="project" value="UniProtKB-KW"/>
</dbReference>
<dbReference type="GO" id="GO:0008168">
    <property type="term" value="F:methyltransferase activity"/>
    <property type="evidence" value="ECO:0007669"/>
    <property type="project" value="UniProtKB-KW"/>
</dbReference>
<feature type="compositionally biased region" description="Low complexity" evidence="8">
    <location>
        <begin position="1"/>
        <end position="19"/>
    </location>
</feature>
<keyword evidence="6" id="KW-0479">Metal-binding</keyword>
<evidence type="ECO:0000256" key="7">
    <source>
        <dbReference type="ARBA" id="ARBA00022833"/>
    </source>
</evidence>
<dbReference type="EMBL" id="GL379790">
    <property type="protein sequence ID" value="EGT49809.1"/>
    <property type="molecule type" value="Genomic_DNA"/>
</dbReference>
<dbReference type="InParanoid" id="G0MDB2"/>
<comment type="subcellular location">
    <subcellularLocation>
        <location evidence="1">Chromosome</location>
    </subcellularLocation>
</comment>
<dbReference type="Proteomes" id="UP000008068">
    <property type="component" value="Unassembled WGS sequence"/>
</dbReference>
<evidence type="ECO:0000313" key="10">
    <source>
        <dbReference type="EMBL" id="EGT49809.1"/>
    </source>
</evidence>
<evidence type="ECO:0000256" key="6">
    <source>
        <dbReference type="ARBA" id="ARBA00022723"/>
    </source>
</evidence>
<evidence type="ECO:0000259" key="9">
    <source>
        <dbReference type="PROSITE" id="PS50280"/>
    </source>
</evidence>
<keyword evidence="4" id="KW-0808">Transferase</keyword>
<evidence type="ECO:0000256" key="1">
    <source>
        <dbReference type="ARBA" id="ARBA00004286"/>
    </source>
</evidence>
<protein>
    <recommendedName>
        <fullName evidence="9">SET domain-containing protein</fullName>
    </recommendedName>
</protein>
<dbReference type="eggNOG" id="KOG1082">
    <property type="taxonomic scope" value="Eukaryota"/>
</dbReference>
<keyword evidence="5" id="KW-0949">S-adenosyl-L-methionine</keyword>
<keyword evidence="3" id="KW-0489">Methyltransferase</keyword>
<reference evidence="11" key="1">
    <citation type="submission" date="2011-07" db="EMBL/GenBank/DDBJ databases">
        <authorList>
            <consortium name="Caenorhabditis brenneri Sequencing and Analysis Consortium"/>
            <person name="Wilson R.K."/>
        </authorList>
    </citation>
    <scope>NUCLEOTIDE SEQUENCE [LARGE SCALE GENOMIC DNA]</scope>
    <source>
        <strain evidence="11">PB2801</strain>
    </source>
</reference>
<dbReference type="OMA" id="CTINCPR"/>
<organism evidence="11">
    <name type="scientific">Caenorhabditis brenneri</name>
    <name type="common">Nematode worm</name>
    <dbReference type="NCBI Taxonomy" id="135651"/>
    <lineage>
        <taxon>Eukaryota</taxon>
        <taxon>Metazoa</taxon>
        <taxon>Ecdysozoa</taxon>
        <taxon>Nematoda</taxon>
        <taxon>Chromadorea</taxon>
        <taxon>Rhabditida</taxon>
        <taxon>Rhabditina</taxon>
        <taxon>Rhabditomorpha</taxon>
        <taxon>Rhabditoidea</taxon>
        <taxon>Rhabditidae</taxon>
        <taxon>Peloderinae</taxon>
        <taxon>Caenorhabditis</taxon>
    </lineage>
</organism>
<feature type="domain" description="SET" evidence="9">
    <location>
        <begin position="409"/>
        <end position="525"/>
    </location>
</feature>
<dbReference type="Pfam" id="PF00856">
    <property type="entry name" value="SET"/>
    <property type="match status" value="1"/>
</dbReference>
<dbReference type="STRING" id="135651.G0MDB2"/>
<keyword evidence="2" id="KW-0158">Chromosome</keyword>
<evidence type="ECO:0000256" key="5">
    <source>
        <dbReference type="ARBA" id="ARBA00022691"/>
    </source>
</evidence>
<evidence type="ECO:0000313" key="11">
    <source>
        <dbReference type="Proteomes" id="UP000008068"/>
    </source>
</evidence>
<accession>G0MDB2</accession>
<keyword evidence="11" id="KW-1185">Reference proteome</keyword>
<dbReference type="SUPFAM" id="SSF82199">
    <property type="entry name" value="SET domain"/>
    <property type="match status" value="1"/>
</dbReference>
<sequence length="555" mass="61923">MPANTDNTNNTNSSAINNENGRKRQRSKIAQDNEPEVVVGFVEEDPSQPGPSNRVLRVRNTVESSSASIAKKARSTVKVASTTSGAVAVTSNLKSHRATLPVAVVIHDGSSVLQHLDRIKIVDNIDATVLKACQEAIRAQRHGDVKLSRRNPGVPDRKFSEAQEAKHARDSSRLYPIQVAFEKKGCPGTWIVYFEGWTHPLEYTEKMLAESGSQSLNIAKVTGEFLRKLEVLGIDAKRARQHRYFEEHDANSLFWNFQDVSYFHSMEQNQAGLGMVKYMNLKEEHLGQDPVLPPNFTYATVNTMEAKVYNEYIGRKANKTFAELSGGSKVPKKVISVGGGCENPLGCVCNQRAKLLYPPKTQNLQTTAEGLLDVSEFDRDLPRISVECSDACGCTINCPRRHLQRGTTKPVVVYYEGEEKGYGLRAAQKINAGELIGEYLGTLKKPKRGEDHSYETDCGIMGWNFVICSKDRGNFTRFLPHSCGPSAAFILTHSRVYETDPLLPRIGVYATKDIEVGEEVSISYFSKQQLEEWKKERTGVRCKCNTKECGKYIQF</sequence>
<dbReference type="HOGENOM" id="CLU_018364_1_0_1"/>
<dbReference type="InterPro" id="IPR046341">
    <property type="entry name" value="SET_dom_sf"/>
</dbReference>
<dbReference type="GO" id="GO:0005694">
    <property type="term" value="C:chromosome"/>
    <property type="evidence" value="ECO:0007669"/>
    <property type="project" value="UniProtKB-SubCell"/>
</dbReference>
<name>G0MDB2_CAEBE</name>
<evidence type="ECO:0000256" key="2">
    <source>
        <dbReference type="ARBA" id="ARBA00022454"/>
    </source>
</evidence>